<sequence length="164" mass="16542">MTEFAIVIPVLLLIIAGTVDFGRAIYSKFRLESAVSASANYAMVNSAQVAAGTGPALAGNLATILLSNTSTAVTGKVTVNNGPVSQLSGGTVSNSGTASRADSCYCPTASSGAINWGSAVTCGAACPAGGLAGKFVEITAEYPHKPMFLARDPRLTARAVVQTQ</sequence>
<keyword evidence="1" id="KW-1133">Transmembrane helix</keyword>
<dbReference type="Proteomes" id="UP000515317">
    <property type="component" value="Chromosome"/>
</dbReference>
<dbReference type="AlphaFoldDB" id="A0A6S6QWV8"/>
<protein>
    <recommendedName>
        <fullName evidence="2">TadE-like domain-containing protein</fullName>
    </recommendedName>
</protein>
<dbReference type="KEGG" id="tso:IZ6_31420"/>
<dbReference type="Pfam" id="PF07811">
    <property type="entry name" value="TadE"/>
    <property type="match status" value="1"/>
</dbReference>
<feature type="transmembrane region" description="Helical" evidence="1">
    <location>
        <begin position="6"/>
        <end position="26"/>
    </location>
</feature>
<organism evidence="3 4">
    <name type="scientific">Terrihabitans soli</name>
    <dbReference type="NCBI Taxonomy" id="708113"/>
    <lineage>
        <taxon>Bacteria</taxon>
        <taxon>Pseudomonadati</taxon>
        <taxon>Pseudomonadota</taxon>
        <taxon>Alphaproteobacteria</taxon>
        <taxon>Hyphomicrobiales</taxon>
        <taxon>Terrihabitans</taxon>
    </lineage>
</organism>
<gene>
    <name evidence="3" type="ORF">IZ6_31420</name>
</gene>
<proteinExistence type="predicted"/>
<evidence type="ECO:0000256" key="1">
    <source>
        <dbReference type="SAM" id="Phobius"/>
    </source>
</evidence>
<evidence type="ECO:0000259" key="2">
    <source>
        <dbReference type="Pfam" id="PF07811"/>
    </source>
</evidence>
<reference evidence="3 4" key="1">
    <citation type="submission" date="2020-08" db="EMBL/GenBank/DDBJ databases">
        <title>Genome sequence of Rhizobiales bacterium strain IZ6.</title>
        <authorList>
            <person name="Nakai R."/>
            <person name="Naganuma T."/>
        </authorList>
    </citation>
    <scope>NUCLEOTIDE SEQUENCE [LARGE SCALE GENOMIC DNA]</scope>
    <source>
        <strain evidence="3 4">IZ6</strain>
    </source>
</reference>
<keyword evidence="1" id="KW-0812">Transmembrane</keyword>
<accession>A0A6S6QWV8</accession>
<keyword evidence="4" id="KW-1185">Reference proteome</keyword>
<feature type="domain" description="TadE-like" evidence="2">
    <location>
        <begin position="2"/>
        <end position="39"/>
    </location>
</feature>
<dbReference type="EMBL" id="AP023361">
    <property type="protein sequence ID" value="BCJ92407.1"/>
    <property type="molecule type" value="Genomic_DNA"/>
</dbReference>
<evidence type="ECO:0000313" key="4">
    <source>
        <dbReference type="Proteomes" id="UP000515317"/>
    </source>
</evidence>
<dbReference type="InterPro" id="IPR012495">
    <property type="entry name" value="TadE-like_dom"/>
</dbReference>
<name>A0A6S6QWV8_9HYPH</name>
<keyword evidence="1" id="KW-0472">Membrane</keyword>
<evidence type="ECO:0000313" key="3">
    <source>
        <dbReference type="EMBL" id="BCJ92407.1"/>
    </source>
</evidence>